<dbReference type="InterPro" id="IPR011501">
    <property type="entry name" value="Noc3_N"/>
</dbReference>
<dbReference type="RefSeq" id="XP_037142308.1">
    <property type="nucleotide sequence ID" value="XM_037286413.1"/>
</dbReference>
<evidence type="ECO:0000259" key="8">
    <source>
        <dbReference type="Pfam" id="PF03914"/>
    </source>
</evidence>
<evidence type="ECO:0000313" key="11">
    <source>
        <dbReference type="Proteomes" id="UP000509704"/>
    </source>
</evidence>
<evidence type="ECO:0000256" key="4">
    <source>
        <dbReference type="ARBA" id="ARBA00023242"/>
    </source>
</evidence>
<dbReference type="PIRSF" id="PIRSF028977">
    <property type="entry name" value="Nucleolar_complex_p3"/>
    <property type="match status" value="1"/>
</dbReference>
<keyword evidence="4" id="KW-0539">Nucleus</keyword>
<evidence type="ECO:0000313" key="10">
    <source>
        <dbReference type="EMBL" id="QLG70580.1"/>
    </source>
</evidence>
<dbReference type="Pfam" id="PF07540">
    <property type="entry name" value="NOC3p"/>
    <property type="match status" value="1"/>
</dbReference>
<dbReference type="GO" id="GO:0006270">
    <property type="term" value="P:DNA replication initiation"/>
    <property type="evidence" value="ECO:0007669"/>
    <property type="project" value="TreeGrafter"/>
</dbReference>
<dbReference type="OrthoDB" id="10263597at2759"/>
<dbReference type="Pfam" id="PF03914">
    <property type="entry name" value="CBF"/>
    <property type="match status" value="1"/>
</dbReference>
<dbReference type="InterPro" id="IPR016903">
    <property type="entry name" value="Nucleolar_cplx-assoc_3"/>
</dbReference>
<gene>
    <name evidence="10" type="ORF">HG535_0A05210</name>
</gene>
<dbReference type="InterPro" id="IPR016024">
    <property type="entry name" value="ARM-type_fold"/>
</dbReference>
<feature type="coiled-coil region" evidence="6">
    <location>
        <begin position="377"/>
        <end position="418"/>
    </location>
</feature>
<feature type="region of interest" description="Disordered" evidence="7">
    <location>
        <begin position="97"/>
        <end position="142"/>
    </location>
</feature>
<dbReference type="PANTHER" id="PTHR14428">
    <property type="entry name" value="NUCLEOLAR COMPLEX PROTEIN 3"/>
    <property type="match status" value="1"/>
</dbReference>
<feature type="compositionally biased region" description="Basic and acidic residues" evidence="7">
    <location>
        <begin position="7"/>
        <end position="23"/>
    </location>
</feature>
<dbReference type="InterPro" id="IPR005612">
    <property type="entry name" value="CCAAT-binding_factor"/>
</dbReference>
<name>A0A7H9AW13_ZYGMR</name>
<dbReference type="GO" id="GO:0005730">
    <property type="term" value="C:nucleolus"/>
    <property type="evidence" value="ECO:0007669"/>
    <property type="project" value="UniProtKB-SubCell"/>
</dbReference>
<dbReference type="PANTHER" id="PTHR14428:SF5">
    <property type="entry name" value="NUCLEOLAR COMPLEX PROTEIN 3 HOMOLOG"/>
    <property type="match status" value="1"/>
</dbReference>
<dbReference type="SUPFAM" id="SSF48371">
    <property type="entry name" value="ARM repeat"/>
    <property type="match status" value="1"/>
</dbReference>
<proteinExistence type="inferred from homology"/>
<feature type="region of interest" description="Disordered" evidence="7">
    <location>
        <begin position="1"/>
        <end position="76"/>
    </location>
</feature>
<feature type="compositionally biased region" description="Acidic residues" evidence="7">
    <location>
        <begin position="109"/>
        <end position="121"/>
    </location>
</feature>
<evidence type="ECO:0000256" key="7">
    <source>
        <dbReference type="SAM" id="MobiDB-lite"/>
    </source>
</evidence>
<sequence length="674" mass="76636">MSRRKRSQEAARERAAKRIKEQDALLDNHLFQNAMDIPEDNTTEYYEENPQNPQNPIDKLWDDEEQDYEMKPRKLQGYEEDVVEGLPIKINGKVERKMLKKNSPKNEEDNMESDEASDDATSDNSGSDIDGGDEPNEEVDTEEKIVQLKEEIAELVENIMEEPEENVSSLSRLCRMSESRNPNTCKFSMLALVPVFKSIIPGYRIRPLTETEKRERVSRDVAKLRNFEQTLVSCYKNYIENLKKLSKVPNSEVKVKVSLGILATQAANELASNGAHFNFRKEVFSILIRRVSKPNLSADPIAAKTIKTLELLLSEDDDGLISFDIVQILCKTVKLRKYNVEESVLNILLSLDILQDYDPNTKAEKEASQVKLKKKDRVHLSKKQKKARKEMKQIEEEMEKAEQAVTAEEREKNQGEILKLVLSLYLNTLKFEISSLVAPVLEGLVKFGNMANFELLGDFLEVMKELLLDAKKDALSPSEIRKTVLLIVGAFSIVSNQNQMKVHIDLSVFVDGLYALLPYISLDADIELSHKSLRLADPLNNEILKPLVNHSTTAELLLKALDHIFFRSRSGTKLRALAFTKRIYTCVAQTPEKTSIALLKFLEKLINRYPEVGALYSTDDRVGNGNFNMEADNVFRSNAEGAILWENNILVHHYCPVVAQGLRSLANRSKEFAK</sequence>
<keyword evidence="3 6" id="KW-0175">Coiled coil</keyword>
<dbReference type="GO" id="GO:0003682">
    <property type="term" value="F:chromatin binding"/>
    <property type="evidence" value="ECO:0007669"/>
    <property type="project" value="TreeGrafter"/>
</dbReference>
<evidence type="ECO:0000259" key="9">
    <source>
        <dbReference type="Pfam" id="PF07540"/>
    </source>
</evidence>
<keyword evidence="5" id="KW-0690">Ribosome biogenesis</keyword>
<comment type="subcellular location">
    <subcellularLocation>
        <location evidence="1 5">Nucleus</location>
        <location evidence="1 5">Nucleolus</location>
    </subcellularLocation>
</comment>
<feature type="compositionally biased region" description="Acidic residues" evidence="7">
    <location>
        <begin position="130"/>
        <end position="141"/>
    </location>
</feature>
<reference evidence="10 11" key="1">
    <citation type="submission" date="2020-07" db="EMBL/GenBank/DDBJ databases">
        <title>The yeast mating-type switching endonuclease HO is a domesticated member of an unorthodox homing genetic element family.</title>
        <authorList>
            <person name="Coughlan A.Y."/>
            <person name="Lombardi L."/>
            <person name="Braun-Galleani S."/>
            <person name="Martos A.R."/>
            <person name="Galeote V."/>
            <person name="Bigey F."/>
            <person name="Dequin S."/>
            <person name="Byrne K.P."/>
            <person name="Wolfe K.H."/>
        </authorList>
    </citation>
    <scope>NUCLEOTIDE SEQUENCE [LARGE SCALE GENOMIC DNA]</scope>
    <source>
        <strain evidence="10 11">NRRL Y-6702</strain>
    </source>
</reference>
<dbReference type="AlphaFoldDB" id="A0A7H9AW13"/>
<evidence type="ECO:0000256" key="1">
    <source>
        <dbReference type="ARBA" id="ARBA00004604"/>
    </source>
</evidence>
<dbReference type="GO" id="GO:0042254">
    <property type="term" value="P:ribosome biogenesis"/>
    <property type="evidence" value="ECO:0007669"/>
    <property type="project" value="UniProtKB-KW"/>
</dbReference>
<feature type="domain" description="Nucleolar complex-associated protein 3 N-terminal" evidence="9">
    <location>
        <begin position="147"/>
        <end position="238"/>
    </location>
</feature>
<evidence type="ECO:0000256" key="6">
    <source>
        <dbReference type="SAM" id="Coils"/>
    </source>
</evidence>
<accession>A0A7H9AW13</accession>
<dbReference type="GeneID" id="59234216"/>
<dbReference type="EMBL" id="CP058604">
    <property type="protein sequence ID" value="QLG70580.1"/>
    <property type="molecule type" value="Genomic_DNA"/>
</dbReference>
<organism evidence="10 11">
    <name type="scientific">Zygotorulaspora mrakii</name>
    <name type="common">Zygosaccharomyces mrakii</name>
    <dbReference type="NCBI Taxonomy" id="42260"/>
    <lineage>
        <taxon>Eukaryota</taxon>
        <taxon>Fungi</taxon>
        <taxon>Dikarya</taxon>
        <taxon>Ascomycota</taxon>
        <taxon>Saccharomycotina</taxon>
        <taxon>Saccharomycetes</taxon>
        <taxon>Saccharomycetales</taxon>
        <taxon>Saccharomycetaceae</taxon>
        <taxon>Zygotorulaspora</taxon>
    </lineage>
</organism>
<comment type="similarity">
    <text evidence="2 5">Belongs to the CBF/MAK21 family.</text>
</comment>
<evidence type="ECO:0000256" key="5">
    <source>
        <dbReference type="PIRNR" id="PIRNR028977"/>
    </source>
</evidence>
<feature type="compositionally biased region" description="Acidic residues" evidence="7">
    <location>
        <begin position="37"/>
        <end position="47"/>
    </location>
</feature>
<protein>
    <recommendedName>
        <fullName evidence="5">Nucleolar complex-associated protein 3</fullName>
    </recommendedName>
</protein>
<keyword evidence="11" id="KW-1185">Reference proteome</keyword>
<feature type="domain" description="CCAAT-binding factor" evidence="8">
    <location>
        <begin position="484"/>
        <end position="660"/>
    </location>
</feature>
<evidence type="ECO:0000256" key="2">
    <source>
        <dbReference type="ARBA" id="ARBA00007797"/>
    </source>
</evidence>
<comment type="function">
    <text evidence="5">Required for synthesis of 60S ribosomal subunits and the transport of pre-ribosomes from the nucleoplasm to the cytoplasm.</text>
</comment>
<evidence type="ECO:0000256" key="3">
    <source>
        <dbReference type="ARBA" id="ARBA00023054"/>
    </source>
</evidence>
<dbReference type="KEGG" id="zmk:HG535_0A05210"/>
<dbReference type="Proteomes" id="UP000509704">
    <property type="component" value="Chromosome 1"/>
</dbReference>